<gene>
    <name evidence="1" type="ORF">F7725_014848</name>
</gene>
<organism evidence="1 2">
    <name type="scientific">Dissostichus mawsoni</name>
    <name type="common">Antarctic cod</name>
    <dbReference type="NCBI Taxonomy" id="36200"/>
    <lineage>
        <taxon>Eukaryota</taxon>
        <taxon>Metazoa</taxon>
        <taxon>Chordata</taxon>
        <taxon>Craniata</taxon>
        <taxon>Vertebrata</taxon>
        <taxon>Euteleostomi</taxon>
        <taxon>Actinopterygii</taxon>
        <taxon>Neopterygii</taxon>
        <taxon>Teleostei</taxon>
        <taxon>Neoteleostei</taxon>
        <taxon>Acanthomorphata</taxon>
        <taxon>Eupercaria</taxon>
        <taxon>Perciformes</taxon>
        <taxon>Notothenioidei</taxon>
        <taxon>Nototheniidae</taxon>
        <taxon>Dissostichus</taxon>
    </lineage>
</organism>
<evidence type="ECO:0000313" key="1">
    <source>
        <dbReference type="EMBL" id="KAF3848351.1"/>
    </source>
</evidence>
<proteinExistence type="predicted"/>
<sequence>MSQLSFIPTEHTHSESSDILNQNRPLSLFPESSRLGARAAESQVGVRPESSHLSCSAPCCRTGELLLLSGVSGVSGVSVTLSCSAPCCRTGELLLLSGVSGVSGVSVTLSCSAPCCRTGELLLLSGVSGVSGVSVTLSCSAPCCRTVPPAAGQVSCCSSQVSQVSQNRPQQRPDAGQLLVDTKFSFPVLFPYAPSALSLETLLIPASLGLDFLSRV</sequence>
<keyword evidence="2" id="KW-1185">Reference proteome</keyword>
<dbReference type="AlphaFoldDB" id="A0A7J5YHD0"/>
<protein>
    <submittedName>
        <fullName evidence="1">Uncharacterized protein</fullName>
    </submittedName>
</protein>
<name>A0A7J5YHD0_DISMA</name>
<dbReference type="Proteomes" id="UP000518266">
    <property type="component" value="Unassembled WGS sequence"/>
</dbReference>
<comment type="caution">
    <text evidence="1">The sequence shown here is derived from an EMBL/GenBank/DDBJ whole genome shotgun (WGS) entry which is preliminary data.</text>
</comment>
<evidence type="ECO:0000313" key="2">
    <source>
        <dbReference type="Proteomes" id="UP000518266"/>
    </source>
</evidence>
<accession>A0A7J5YHD0</accession>
<reference evidence="1 2" key="1">
    <citation type="submission" date="2020-03" db="EMBL/GenBank/DDBJ databases">
        <title>Dissostichus mawsoni Genome sequencing and assembly.</title>
        <authorList>
            <person name="Park H."/>
        </authorList>
    </citation>
    <scope>NUCLEOTIDE SEQUENCE [LARGE SCALE GENOMIC DNA]</scope>
    <source>
        <strain evidence="1">DM0001</strain>
        <tissue evidence="1">Muscle</tissue>
    </source>
</reference>
<dbReference type="EMBL" id="JAAKFY010000012">
    <property type="protein sequence ID" value="KAF3848351.1"/>
    <property type="molecule type" value="Genomic_DNA"/>
</dbReference>